<evidence type="ECO:0000256" key="3">
    <source>
        <dbReference type="ARBA" id="ARBA00022741"/>
    </source>
</evidence>
<evidence type="ECO:0000256" key="1">
    <source>
        <dbReference type="ARBA" id="ARBA00004123"/>
    </source>
</evidence>
<dbReference type="NCBIfam" id="TIGR00614">
    <property type="entry name" value="recQ_fam"/>
    <property type="match status" value="1"/>
</dbReference>
<evidence type="ECO:0000256" key="2">
    <source>
        <dbReference type="ARBA" id="ARBA00005446"/>
    </source>
</evidence>
<gene>
    <name evidence="15" type="primary">hus2</name>
    <name evidence="15" type="ORF">RSOLAG22IIIB_00943</name>
</gene>
<dbReference type="Proteomes" id="UP000044841">
    <property type="component" value="Unassembled WGS sequence"/>
</dbReference>
<evidence type="ECO:0000256" key="4">
    <source>
        <dbReference type="ARBA" id="ARBA00022801"/>
    </source>
</evidence>
<dbReference type="PANTHER" id="PTHR13710:SF153">
    <property type="entry name" value="RECQ-LIKE DNA HELICASE BLM"/>
    <property type="match status" value="1"/>
</dbReference>
<dbReference type="GO" id="GO:0043138">
    <property type="term" value="F:3'-5' DNA helicase activity"/>
    <property type="evidence" value="ECO:0007669"/>
    <property type="project" value="UniProtKB-EC"/>
</dbReference>
<dbReference type="GO" id="GO:0000724">
    <property type="term" value="P:double-strand break repair via homologous recombination"/>
    <property type="evidence" value="ECO:0007669"/>
    <property type="project" value="UniProtKB-ARBA"/>
</dbReference>
<feature type="compositionally biased region" description="Polar residues" evidence="12">
    <location>
        <begin position="44"/>
        <end position="57"/>
    </location>
</feature>
<dbReference type="EC" id="5.6.2.4" evidence="11"/>
<dbReference type="GO" id="GO:0006260">
    <property type="term" value="P:DNA replication"/>
    <property type="evidence" value="ECO:0007669"/>
    <property type="project" value="InterPro"/>
</dbReference>
<feature type="region of interest" description="Disordered" evidence="12">
    <location>
        <begin position="205"/>
        <end position="286"/>
    </location>
</feature>
<organism evidence="15 16">
    <name type="scientific">Rhizoctonia solani</name>
    <dbReference type="NCBI Taxonomy" id="456999"/>
    <lineage>
        <taxon>Eukaryota</taxon>
        <taxon>Fungi</taxon>
        <taxon>Dikarya</taxon>
        <taxon>Basidiomycota</taxon>
        <taxon>Agaricomycotina</taxon>
        <taxon>Agaricomycetes</taxon>
        <taxon>Cantharellales</taxon>
        <taxon>Ceratobasidiaceae</taxon>
        <taxon>Rhizoctonia</taxon>
    </lineage>
</organism>
<dbReference type="Pfam" id="PF00270">
    <property type="entry name" value="DEAD"/>
    <property type="match status" value="1"/>
</dbReference>
<dbReference type="EMBL" id="CYGV01001289">
    <property type="protein sequence ID" value="CUA72278.1"/>
    <property type="molecule type" value="Genomic_DNA"/>
</dbReference>
<feature type="compositionally biased region" description="Low complexity" evidence="12">
    <location>
        <begin position="205"/>
        <end position="217"/>
    </location>
</feature>
<sequence length="1400" mass="152447">MAAPKNNLEELMRQRAGGSSAIATPTGPIPAGSSRSFKFKPAGSSGNATLGTSNHSSAPIPEVQGLKKSKSEGPSRIKASALVSAMSRGIPSGSTLASTASSIAPTRGGKRLSSEHEPSNIGSSPKRPKLGGAQSDGTGKLFLGSENMSLNCHSYCSGNNPFPWRKTPVLPMEGVDEIDPGFLADANDDDDEAIWNEMHAPSSAPAIISAPAPNPISRQGSAGLSKQGRQASSRNPTPVNRSQFPGSGSVPHRLLSSQAPSRAGTPLVAQSPFVPPVPPPPEVPGDLQTMNVLDLQQRLLIPNYKKLIETMSQIIDDPDQDRFILDSTRQLLVTRISGIEAAIAWRSSFEPPANALGLEAGSSTGSLGLNTGVASVNHATPMTPSTPGPSIGGASKRDAKPTAGSLPNAHLLLSSPTISQTPSRERLYPRLPDEGIKSPSPRRPQLAINGARNPISREGSGFNSGKSRATNTPDMEVFDLESDDSDVVEISSTEPPKVPPPPILRSFDSISDANVTKRSPRKLPGIEAMPVPSGSGSNSKTNSSKESSEEPKITNISAAPSANVATTSRHFALAPMDTRQDLFDDLDSELNIPTQVEEEQSTSIYKDEIMDKLKSVFGLESFRTNQAPAVDATMSGQDVFVLMPTGGGKSLCYQLPAVCATGRTRGVTFVVSPLKSLMIDQVRQLRAKGIDVIMFNSDQSAKAAREARARLVNKGTKPALVYVTPEKLEMSGDMRNILDNLMRQGQLARFVIDEAHCVSTWGRDFREAYQGLGFLRQSYPGIPIMALTATANSKVRQDVIFKLGITGCVELVQSFNRPNLYYEVRKKGKGVVTDIASYIRSHHHEQTGVVYCLSRAKCEEVAKELRERHNITARHYHAAMTAGDKSETQAAWISGECRVIVATIAFGMGIDKPDVRFVIHHQIPMSLSGYYQETGRAGRDGKPAQCILYYNYGDKTSMERMIEQGGKDGKPLSLDEQQRQKDDIRQVVQYCQNKMDCRRSLVLAYFSEQFNPLHCIKTCDNCVNSEGMVNEDMSKVACMALELVDDLAASRPTMIQAIDIFKGSKNKVLREKGWDRTPMFGKGQDHSRETVERIFQHLVTADALREELYQNKMGFSNAFIALGGCAKDYMEGRKKFMLSVGSTETSKGKQIMSTAMSAPNKYQPLATTRHTVTRKSSTTSISKPVKKIRSVNRTEDVDYFDSDGAERSKVASGSRITDDMEDIIDYSVPSNFFDDPDTIETQEEEIPTNGSTEQVATGSAQVLVPDSDIEDDTAGVSGFTAQFRRLKKLRERLAKQLKIEDLDDVLQEEVLQELALLEYNSEAEFKEALRSALGPEVNFNEKFELYGKPFMDLCLKNTAQSTQVKTPKISELHNQYDFKGSPKRPGGFKPAPSRASSRKF</sequence>
<dbReference type="SMART" id="SM00956">
    <property type="entry name" value="RQC"/>
    <property type="match status" value="1"/>
</dbReference>
<comment type="subcellular location">
    <subcellularLocation>
        <location evidence="1">Nucleus</location>
    </subcellularLocation>
</comment>
<dbReference type="InterPro" id="IPR018982">
    <property type="entry name" value="RQC_domain"/>
</dbReference>
<dbReference type="PANTHER" id="PTHR13710">
    <property type="entry name" value="DNA HELICASE RECQ FAMILY MEMBER"/>
    <property type="match status" value="1"/>
</dbReference>
<keyword evidence="7" id="KW-0238">DNA-binding</keyword>
<evidence type="ECO:0000256" key="5">
    <source>
        <dbReference type="ARBA" id="ARBA00022806"/>
    </source>
</evidence>
<dbReference type="SUPFAM" id="SSF52540">
    <property type="entry name" value="P-loop containing nucleoside triphosphate hydrolases"/>
    <property type="match status" value="1"/>
</dbReference>
<evidence type="ECO:0000256" key="6">
    <source>
        <dbReference type="ARBA" id="ARBA00022840"/>
    </source>
</evidence>
<dbReference type="PROSITE" id="PS51194">
    <property type="entry name" value="HELICASE_CTER"/>
    <property type="match status" value="1"/>
</dbReference>
<dbReference type="SMART" id="SM00490">
    <property type="entry name" value="HELICc"/>
    <property type="match status" value="1"/>
</dbReference>
<feature type="compositionally biased region" description="Polar residues" evidence="12">
    <location>
        <begin position="218"/>
        <end position="246"/>
    </location>
</feature>
<dbReference type="CDD" id="cd17920">
    <property type="entry name" value="DEXHc_RecQ"/>
    <property type="match status" value="1"/>
</dbReference>
<protein>
    <recommendedName>
        <fullName evidence="11">DNA 3'-5' helicase</fullName>
        <ecNumber evidence="11">5.6.2.4</ecNumber>
    </recommendedName>
</protein>
<feature type="region of interest" description="Disordered" evidence="12">
    <location>
        <begin position="1"/>
        <end position="78"/>
    </location>
</feature>
<evidence type="ECO:0000259" key="13">
    <source>
        <dbReference type="PROSITE" id="PS51192"/>
    </source>
</evidence>
<keyword evidence="6" id="KW-0067">ATP-binding</keyword>
<keyword evidence="4" id="KW-0378">Hydrolase</keyword>
<dbReference type="PROSITE" id="PS51192">
    <property type="entry name" value="HELICASE_ATP_BIND_1"/>
    <property type="match status" value="1"/>
</dbReference>
<dbReference type="Pfam" id="PF00271">
    <property type="entry name" value="Helicase_C"/>
    <property type="match status" value="1"/>
</dbReference>
<keyword evidence="9" id="KW-0539">Nucleus</keyword>
<dbReference type="GO" id="GO:0000729">
    <property type="term" value="P:DNA double-strand break processing"/>
    <property type="evidence" value="ECO:0007669"/>
    <property type="project" value="UniProtKB-ARBA"/>
</dbReference>
<dbReference type="SUPFAM" id="SSF46785">
    <property type="entry name" value="Winged helix' DNA-binding domain"/>
    <property type="match status" value="1"/>
</dbReference>
<dbReference type="PROSITE" id="PS00690">
    <property type="entry name" value="DEAH_ATP_HELICASE"/>
    <property type="match status" value="1"/>
</dbReference>
<feature type="region of interest" description="Disordered" evidence="12">
    <location>
        <begin position="91"/>
        <end position="140"/>
    </location>
</feature>
<dbReference type="Gene3D" id="1.10.10.10">
    <property type="entry name" value="Winged helix-like DNA-binding domain superfamily/Winged helix DNA-binding domain"/>
    <property type="match status" value="1"/>
</dbReference>
<feature type="compositionally biased region" description="Basic and acidic residues" evidence="12">
    <location>
        <begin position="423"/>
        <end position="436"/>
    </location>
</feature>
<evidence type="ECO:0000256" key="8">
    <source>
        <dbReference type="ARBA" id="ARBA00023235"/>
    </source>
</evidence>
<dbReference type="Pfam" id="PF09382">
    <property type="entry name" value="RQC"/>
    <property type="match status" value="1"/>
</dbReference>
<evidence type="ECO:0000256" key="12">
    <source>
        <dbReference type="SAM" id="MobiDB-lite"/>
    </source>
</evidence>
<reference evidence="15 16" key="1">
    <citation type="submission" date="2015-07" db="EMBL/GenBank/DDBJ databases">
        <authorList>
            <person name="Noorani M."/>
        </authorList>
    </citation>
    <scope>NUCLEOTIDE SEQUENCE [LARGE SCALE GENOMIC DNA]</scope>
    <source>
        <strain evidence="15">BBA 69670</strain>
    </source>
</reference>
<dbReference type="GO" id="GO:0009378">
    <property type="term" value="F:four-way junction helicase activity"/>
    <property type="evidence" value="ECO:0007669"/>
    <property type="project" value="TreeGrafter"/>
</dbReference>
<evidence type="ECO:0000313" key="16">
    <source>
        <dbReference type="Proteomes" id="UP000044841"/>
    </source>
</evidence>
<feature type="compositionally biased region" description="Polar residues" evidence="12">
    <location>
        <begin position="373"/>
        <end position="385"/>
    </location>
</feature>
<evidence type="ECO:0000259" key="14">
    <source>
        <dbReference type="PROSITE" id="PS51194"/>
    </source>
</evidence>
<feature type="compositionally biased region" description="Low complexity" evidence="12">
    <location>
        <begin position="533"/>
        <end position="545"/>
    </location>
</feature>
<feature type="region of interest" description="Disordered" evidence="12">
    <location>
        <begin position="1361"/>
        <end position="1400"/>
    </location>
</feature>
<dbReference type="GO" id="GO:0005524">
    <property type="term" value="F:ATP binding"/>
    <property type="evidence" value="ECO:0007669"/>
    <property type="project" value="UniProtKB-KW"/>
</dbReference>
<feature type="region of interest" description="Disordered" evidence="12">
    <location>
        <begin position="372"/>
        <end position="553"/>
    </location>
</feature>
<dbReference type="GO" id="GO:0003677">
    <property type="term" value="F:DNA binding"/>
    <property type="evidence" value="ECO:0007669"/>
    <property type="project" value="UniProtKB-KW"/>
</dbReference>
<dbReference type="InterPro" id="IPR014001">
    <property type="entry name" value="Helicase_ATP-bd"/>
</dbReference>
<evidence type="ECO:0000256" key="11">
    <source>
        <dbReference type="ARBA" id="ARBA00034808"/>
    </source>
</evidence>
<evidence type="ECO:0000256" key="9">
    <source>
        <dbReference type="ARBA" id="ARBA00023242"/>
    </source>
</evidence>
<dbReference type="CDD" id="cd18794">
    <property type="entry name" value="SF2_C_RecQ"/>
    <property type="match status" value="1"/>
</dbReference>
<evidence type="ECO:0000313" key="15">
    <source>
        <dbReference type="EMBL" id="CUA72278.1"/>
    </source>
</evidence>
<dbReference type="SMART" id="SM00487">
    <property type="entry name" value="DEXDc"/>
    <property type="match status" value="1"/>
</dbReference>
<keyword evidence="16" id="KW-1185">Reference proteome</keyword>
<keyword evidence="5" id="KW-0347">Helicase</keyword>
<feature type="compositionally biased region" description="Polar residues" evidence="12">
    <location>
        <begin position="92"/>
        <end position="104"/>
    </location>
</feature>
<feature type="compositionally biased region" description="Polar residues" evidence="12">
    <location>
        <begin position="461"/>
        <end position="473"/>
    </location>
</feature>
<dbReference type="InterPro" id="IPR032284">
    <property type="entry name" value="RecQ_Zn-bd"/>
</dbReference>
<feature type="domain" description="Helicase C-terminal" evidence="14">
    <location>
        <begin position="831"/>
        <end position="985"/>
    </location>
</feature>
<feature type="compositionally biased region" description="Pro residues" evidence="12">
    <location>
        <begin position="273"/>
        <end position="283"/>
    </location>
</feature>
<feature type="compositionally biased region" description="Acidic residues" evidence="12">
    <location>
        <begin position="476"/>
        <end position="487"/>
    </location>
</feature>
<dbReference type="FunFam" id="3.40.50.300:FF:000340">
    <property type="entry name" value="Bloom syndrome, RecQ helicase"/>
    <property type="match status" value="1"/>
</dbReference>
<dbReference type="InterPro" id="IPR001650">
    <property type="entry name" value="Helicase_C-like"/>
</dbReference>
<dbReference type="InterPro" id="IPR036388">
    <property type="entry name" value="WH-like_DNA-bd_sf"/>
</dbReference>
<keyword evidence="8" id="KW-0413">Isomerase</keyword>
<dbReference type="Pfam" id="PF16124">
    <property type="entry name" value="RecQ_Zn_bind"/>
    <property type="match status" value="1"/>
</dbReference>
<dbReference type="InterPro" id="IPR011545">
    <property type="entry name" value="DEAD/DEAH_box_helicase_dom"/>
</dbReference>
<dbReference type="GO" id="GO:0016787">
    <property type="term" value="F:hydrolase activity"/>
    <property type="evidence" value="ECO:0007669"/>
    <property type="project" value="UniProtKB-KW"/>
</dbReference>
<evidence type="ECO:0000256" key="10">
    <source>
        <dbReference type="ARBA" id="ARBA00034617"/>
    </source>
</evidence>
<comment type="similarity">
    <text evidence="2">Belongs to the helicase family. RecQ subfamily.</text>
</comment>
<dbReference type="GO" id="GO:0005737">
    <property type="term" value="C:cytoplasm"/>
    <property type="evidence" value="ECO:0007669"/>
    <property type="project" value="TreeGrafter"/>
</dbReference>
<dbReference type="InterPro" id="IPR002464">
    <property type="entry name" value="DNA/RNA_helicase_DEAH_CS"/>
</dbReference>
<name>A0A0K6G1M9_9AGAM</name>
<dbReference type="Gene3D" id="3.40.50.300">
    <property type="entry name" value="P-loop containing nucleotide triphosphate hydrolases"/>
    <property type="match status" value="2"/>
</dbReference>
<dbReference type="InterPro" id="IPR027417">
    <property type="entry name" value="P-loop_NTPase"/>
</dbReference>
<dbReference type="InterPro" id="IPR004589">
    <property type="entry name" value="DNA_helicase_ATP-dep_RecQ"/>
</dbReference>
<accession>A0A0K6G1M9</accession>
<dbReference type="InterPro" id="IPR036390">
    <property type="entry name" value="WH_DNA-bd_sf"/>
</dbReference>
<keyword evidence="3" id="KW-0547">Nucleotide-binding</keyword>
<feature type="domain" description="Helicase ATP-binding" evidence="13">
    <location>
        <begin position="630"/>
        <end position="809"/>
    </location>
</feature>
<dbReference type="FunFam" id="3.40.50.300:FF:000296">
    <property type="entry name" value="ATP-dependent DNA helicase RecQ"/>
    <property type="match status" value="1"/>
</dbReference>
<feature type="compositionally biased region" description="Polar residues" evidence="12">
    <location>
        <begin position="508"/>
        <end position="517"/>
    </location>
</feature>
<proteinExistence type="inferred from homology"/>
<dbReference type="GO" id="GO:0031573">
    <property type="term" value="P:mitotic intra-S DNA damage checkpoint signaling"/>
    <property type="evidence" value="ECO:0007669"/>
    <property type="project" value="UniProtKB-ARBA"/>
</dbReference>
<dbReference type="GO" id="GO:0031422">
    <property type="term" value="C:RecQ family helicase-topoisomerase III complex"/>
    <property type="evidence" value="ECO:0007669"/>
    <property type="project" value="UniProtKB-ARBA"/>
</dbReference>
<evidence type="ECO:0000256" key="7">
    <source>
        <dbReference type="ARBA" id="ARBA00023125"/>
    </source>
</evidence>
<comment type="catalytic activity">
    <reaction evidence="10">
        <text>Couples ATP hydrolysis with the unwinding of duplex DNA by translocating in the 3'-5' direction.</text>
        <dbReference type="EC" id="5.6.2.4"/>
    </reaction>
</comment>
<dbReference type="GO" id="GO:0005634">
    <property type="term" value="C:nucleus"/>
    <property type="evidence" value="ECO:0007669"/>
    <property type="project" value="UniProtKB-SubCell"/>
</dbReference>